<gene>
    <name evidence="3" type="ORF">VXC91_10930</name>
</gene>
<sequence>MGRSDKWIIEDVSIATENEDRFDHTSVAREIADITRKSTHSLAIGLLGRYGTGKSSVVRLLHQELKGRNRAVLQVSAERHTGVARGRGLLYGFLDEAHRQGDDVLSAEEHKALRASLEGGQQRTTTLNATGDGESKAG</sequence>
<feature type="region of interest" description="Disordered" evidence="1">
    <location>
        <begin position="117"/>
        <end position="138"/>
    </location>
</feature>
<comment type="caution">
    <text evidence="3">The sequence shown here is derived from an EMBL/GenBank/DDBJ whole genome shotgun (WGS) entry which is preliminary data.</text>
</comment>
<dbReference type="InterPro" id="IPR011646">
    <property type="entry name" value="KAP_P-loop"/>
</dbReference>
<protein>
    <submittedName>
        <fullName evidence="3">P-loop NTPase fold protein</fullName>
    </submittedName>
</protein>
<evidence type="ECO:0000313" key="4">
    <source>
        <dbReference type="Proteomes" id="UP001333996"/>
    </source>
</evidence>
<dbReference type="Gene3D" id="3.40.50.300">
    <property type="entry name" value="P-loop containing nucleotide triphosphate hydrolases"/>
    <property type="match status" value="1"/>
</dbReference>
<dbReference type="Pfam" id="PF07693">
    <property type="entry name" value="KAP_NTPase"/>
    <property type="match status" value="1"/>
</dbReference>
<dbReference type="SUPFAM" id="SSF52540">
    <property type="entry name" value="P-loop containing nucleoside triphosphate hydrolases"/>
    <property type="match status" value="1"/>
</dbReference>
<reference evidence="3" key="1">
    <citation type="submission" date="2024-01" db="EMBL/GenBank/DDBJ databases">
        <title>First draft genome sequence data of TA4-1, the type strain of Gram-positive actinobacterium Streptomyces chiangmaiensis.</title>
        <authorList>
            <person name="Yasawong M."/>
            <person name="Nantapong N."/>
        </authorList>
    </citation>
    <scope>NUCLEOTIDE SEQUENCE</scope>
    <source>
        <strain evidence="3">TA4-1</strain>
    </source>
</reference>
<evidence type="ECO:0000256" key="1">
    <source>
        <dbReference type="SAM" id="MobiDB-lite"/>
    </source>
</evidence>
<dbReference type="InterPro" id="IPR027417">
    <property type="entry name" value="P-loop_NTPase"/>
</dbReference>
<feature type="domain" description="KAP NTPase" evidence="2">
    <location>
        <begin position="27"/>
        <end position="76"/>
    </location>
</feature>
<keyword evidence="4" id="KW-1185">Reference proteome</keyword>
<proteinExistence type="predicted"/>
<dbReference type="RefSeq" id="WP_329506906.1">
    <property type="nucleotide sequence ID" value="NZ_BAAAYZ010000291.1"/>
</dbReference>
<feature type="compositionally biased region" description="Polar residues" evidence="1">
    <location>
        <begin position="119"/>
        <end position="129"/>
    </location>
</feature>
<evidence type="ECO:0000259" key="2">
    <source>
        <dbReference type="Pfam" id="PF07693"/>
    </source>
</evidence>
<dbReference type="Proteomes" id="UP001333996">
    <property type="component" value="Unassembled WGS sequence"/>
</dbReference>
<accession>A0ABU7FH37</accession>
<evidence type="ECO:0000313" key="3">
    <source>
        <dbReference type="EMBL" id="MED7822474.1"/>
    </source>
</evidence>
<organism evidence="3 4">
    <name type="scientific">Streptomyces chiangmaiensis</name>
    <dbReference type="NCBI Taxonomy" id="766497"/>
    <lineage>
        <taxon>Bacteria</taxon>
        <taxon>Bacillati</taxon>
        <taxon>Actinomycetota</taxon>
        <taxon>Actinomycetes</taxon>
        <taxon>Kitasatosporales</taxon>
        <taxon>Streptomycetaceae</taxon>
        <taxon>Streptomyces</taxon>
    </lineage>
</organism>
<dbReference type="EMBL" id="JAYWVC010000024">
    <property type="protein sequence ID" value="MED7822474.1"/>
    <property type="molecule type" value="Genomic_DNA"/>
</dbReference>
<name>A0ABU7FH37_9ACTN</name>